<feature type="compositionally biased region" description="Acidic residues" evidence="1">
    <location>
        <begin position="24"/>
        <end position="39"/>
    </location>
</feature>
<reference evidence="2 3" key="1">
    <citation type="submission" date="2018-08" db="EMBL/GenBank/DDBJ databases">
        <title>Genome and evolution of the arbuscular mycorrhizal fungus Diversispora epigaea (formerly Glomus versiforme) and its bacterial endosymbionts.</title>
        <authorList>
            <person name="Sun X."/>
            <person name="Fei Z."/>
            <person name="Harrison M."/>
        </authorList>
    </citation>
    <scope>NUCLEOTIDE SEQUENCE [LARGE SCALE GENOMIC DNA]</scope>
    <source>
        <strain evidence="2 3">IT104</strain>
    </source>
</reference>
<sequence length="196" mass="22427">MRLCFINHLIKNFDSYGLEDELDTQESFENNEEKEDIQDDEKSSPSKAPTTIETEAVIEKELKQLPSNILKGYLTELGNKIENLISPNIHEFLINFFKQNLTGEDWHKKIDDLHCSDPKDSLMASVINVVYDIFDGSTKPFAQLKYFGEISSEHLLVGKLMVQSSINYEFGEICNKYHAPECADGVGYLNNSDKYM</sequence>
<evidence type="ECO:0000256" key="1">
    <source>
        <dbReference type="SAM" id="MobiDB-lite"/>
    </source>
</evidence>
<dbReference type="EMBL" id="PQFF01000112">
    <property type="protein sequence ID" value="RHZ81419.1"/>
    <property type="molecule type" value="Genomic_DNA"/>
</dbReference>
<comment type="caution">
    <text evidence="2">The sequence shown here is derived from an EMBL/GenBank/DDBJ whole genome shotgun (WGS) entry which is preliminary data.</text>
</comment>
<protein>
    <submittedName>
        <fullName evidence="2">Uncharacterized protein</fullName>
    </submittedName>
</protein>
<name>A0A397IZF5_9GLOM</name>
<evidence type="ECO:0000313" key="2">
    <source>
        <dbReference type="EMBL" id="RHZ81419.1"/>
    </source>
</evidence>
<evidence type="ECO:0000313" key="3">
    <source>
        <dbReference type="Proteomes" id="UP000266861"/>
    </source>
</evidence>
<accession>A0A397IZF5</accession>
<organism evidence="2 3">
    <name type="scientific">Diversispora epigaea</name>
    <dbReference type="NCBI Taxonomy" id="1348612"/>
    <lineage>
        <taxon>Eukaryota</taxon>
        <taxon>Fungi</taxon>
        <taxon>Fungi incertae sedis</taxon>
        <taxon>Mucoromycota</taxon>
        <taxon>Glomeromycotina</taxon>
        <taxon>Glomeromycetes</taxon>
        <taxon>Diversisporales</taxon>
        <taxon>Diversisporaceae</taxon>
        <taxon>Diversispora</taxon>
    </lineage>
</organism>
<proteinExistence type="predicted"/>
<dbReference type="AlphaFoldDB" id="A0A397IZF5"/>
<feature type="region of interest" description="Disordered" evidence="1">
    <location>
        <begin position="24"/>
        <end position="50"/>
    </location>
</feature>
<gene>
    <name evidence="2" type="ORF">Glove_120g200</name>
</gene>
<dbReference type="Proteomes" id="UP000266861">
    <property type="component" value="Unassembled WGS sequence"/>
</dbReference>
<keyword evidence="3" id="KW-1185">Reference proteome</keyword>
<dbReference type="OrthoDB" id="2345088at2759"/>